<name>A0A0B1RDU1_9GAMM</name>
<dbReference type="Pfam" id="PF13411">
    <property type="entry name" value="MerR_1"/>
    <property type="match status" value="1"/>
</dbReference>
<dbReference type="InterPro" id="IPR000551">
    <property type="entry name" value="MerR-type_HTH_dom"/>
</dbReference>
<reference evidence="3 4" key="1">
    <citation type="submission" date="2014-11" db="EMBL/GenBank/DDBJ databases">
        <title>Genome sequencing of Pantoea rodasii ND03.</title>
        <authorList>
            <person name="Muhamad Yunos N.Y."/>
            <person name="Chan K.-G."/>
        </authorList>
    </citation>
    <scope>NUCLEOTIDE SEQUENCE [LARGE SCALE GENOMIC DNA]</scope>
    <source>
        <strain evidence="3 4">ND03</strain>
    </source>
</reference>
<sequence length="250" mass="28175">MPYHSTDTVCGYAGILPETLRRWRRAGLVATPGRPGYTDAQLSAVLRIRDLTSEGHRLCDVYAVMQWPALTLSGGWAFREEEMLLLLDSCPDEDVQTEMRKMATDYCTEDFINRYLRPLNLWLRSDLSSDAGGRLTRFHRSVLEQWRLMSLAADGRRCAPLFLEAVSVNDETEIWMEAIRLTGQGFRVEVAAAGQRTAHRRHEHHLMWCGKGISASDMRRYRLSAGAGEPVMLTGPDTGLRSATAARYAP</sequence>
<evidence type="ECO:0000313" key="4">
    <source>
        <dbReference type="Proteomes" id="UP000030853"/>
    </source>
</evidence>
<dbReference type="SUPFAM" id="SSF46955">
    <property type="entry name" value="Putative DNA-binding domain"/>
    <property type="match status" value="1"/>
</dbReference>
<feature type="domain" description="HTH merR-type" evidence="1">
    <location>
        <begin position="7"/>
        <end position="66"/>
    </location>
</feature>
<dbReference type="Proteomes" id="UP000030853">
    <property type="component" value="Unassembled WGS sequence"/>
</dbReference>
<dbReference type="GO" id="GO:0006355">
    <property type="term" value="P:regulation of DNA-templated transcription"/>
    <property type="evidence" value="ECO:0007669"/>
    <property type="project" value="InterPro"/>
</dbReference>
<dbReference type="InterPro" id="IPR009061">
    <property type="entry name" value="DNA-bd_dom_put_sf"/>
</dbReference>
<proteinExistence type="predicted"/>
<dbReference type="GO" id="GO:0003677">
    <property type="term" value="F:DNA binding"/>
    <property type="evidence" value="ECO:0007669"/>
    <property type="project" value="InterPro"/>
</dbReference>
<feature type="domain" description="Transcriptional regulator MlrA-like C-terminal" evidence="2">
    <location>
        <begin position="166"/>
        <end position="220"/>
    </location>
</feature>
<organism evidence="3 4">
    <name type="scientific">Pantoea rodasii</name>
    <dbReference type="NCBI Taxonomy" id="1076549"/>
    <lineage>
        <taxon>Bacteria</taxon>
        <taxon>Pseudomonadati</taxon>
        <taxon>Pseudomonadota</taxon>
        <taxon>Gammaproteobacteria</taxon>
        <taxon>Enterobacterales</taxon>
        <taxon>Erwiniaceae</taxon>
        <taxon>Pantoea</taxon>
    </lineage>
</organism>
<evidence type="ECO:0000259" key="1">
    <source>
        <dbReference type="Pfam" id="PF13411"/>
    </source>
</evidence>
<evidence type="ECO:0000259" key="2">
    <source>
        <dbReference type="Pfam" id="PF22267"/>
    </source>
</evidence>
<evidence type="ECO:0000313" key="3">
    <source>
        <dbReference type="EMBL" id="KHJ69255.1"/>
    </source>
</evidence>
<gene>
    <name evidence="3" type="ORF">QU24_04860</name>
</gene>
<accession>A0A0B1RDU1</accession>
<protein>
    <submittedName>
        <fullName evidence="3">MerR family transcriptional regulator</fullName>
    </submittedName>
</protein>
<dbReference type="EMBL" id="JTJJ01000019">
    <property type="protein sequence ID" value="KHJ69255.1"/>
    <property type="molecule type" value="Genomic_DNA"/>
</dbReference>
<dbReference type="Pfam" id="PF22267">
    <property type="entry name" value="MlrA_C"/>
    <property type="match status" value="1"/>
</dbReference>
<dbReference type="InterPro" id="IPR053987">
    <property type="entry name" value="MlrA-like_C"/>
</dbReference>
<dbReference type="AlphaFoldDB" id="A0A0B1RDU1"/>
<comment type="caution">
    <text evidence="3">The sequence shown here is derived from an EMBL/GenBank/DDBJ whole genome shotgun (WGS) entry which is preliminary data.</text>
</comment>
<dbReference type="RefSeq" id="WP_039328827.1">
    <property type="nucleotide sequence ID" value="NZ_JTJJ01000019.1"/>
</dbReference>